<organism evidence="2 3">
    <name type="scientific">Meganyctiphanes norvegica</name>
    <name type="common">Northern krill</name>
    <name type="synonym">Thysanopoda norvegica</name>
    <dbReference type="NCBI Taxonomy" id="48144"/>
    <lineage>
        <taxon>Eukaryota</taxon>
        <taxon>Metazoa</taxon>
        <taxon>Ecdysozoa</taxon>
        <taxon>Arthropoda</taxon>
        <taxon>Crustacea</taxon>
        <taxon>Multicrustacea</taxon>
        <taxon>Malacostraca</taxon>
        <taxon>Eumalacostraca</taxon>
        <taxon>Eucarida</taxon>
        <taxon>Euphausiacea</taxon>
        <taxon>Euphausiidae</taxon>
        <taxon>Meganyctiphanes</taxon>
    </lineage>
</organism>
<evidence type="ECO:0000313" key="3">
    <source>
        <dbReference type="Proteomes" id="UP001497623"/>
    </source>
</evidence>
<dbReference type="AlphaFoldDB" id="A0AAV2Q1D6"/>
<keyword evidence="3" id="KW-1185">Reference proteome</keyword>
<feature type="domain" description="Reverse transcriptase" evidence="1">
    <location>
        <begin position="8"/>
        <end position="130"/>
    </location>
</feature>
<dbReference type="Pfam" id="PF00078">
    <property type="entry name" value="RVT_1"/>
    <property type="match status" value="1"/>
</dbReference>
<gene>
    <name evidence="2" type="ORF">MNOR_LOCUS7310</name>
</gene>
<evidence type="ECO:0000313" key="2">
    <source>
        <dbReference type="EMBL" id="CAL4068508.1"/>
    </source>
</evidence>
<evidence type="ECO:0000259" key="1">
    <source>
        <dbReference type="Pfam" id="PF00078"/>
    </source>
</evidence>
<reference evidence="2 3" key="1">
    <citation type="submission" date="2024-05" db="EMBL/GenBank/DDBJ databases">
        <authorList>
            <person name="Wallberg A."/>
        </authorList>
    </citation>
    <scope>NUCLEOTIDE SEQUENCE [LARGE SCALE GENOMIC DNA]</scope>
</reference>
<dbReference type="EMBL" id="CAXKWB010003181">
    <property type="protein sequence ID" value="CAL4068508.1"/>
    <property type="molecule type" value="Genomic_DNA"/>
</dbReference>
<dbReference type="InterPro" id="IPR000477">
    <property type="entry name" value="RT_dom"/>
</dbReference>
<feature type="non-terminal residue" evidence="2">
    <location>
        <position position="152"/>
    </location>
</feature>
<comment type="caution">
    <text evidence="2">The sequence shown here is derived from an EMBL/GenBank/DDBJ whole genome shotgun (WGS) entry which is preliminary data.</text>
</comment>
<dbReference type="Proteomes" id="UP001497623">
    <property type="component" value="Unassembled WGS sequence"/>
</dbReference>
<proteinExistence type="predicted"/>
<feature type="non-terminal residue" evidence="2">
    <location>
        <position position="1"/>
    </location>
</feature>
<sequence length="152" mass="17423">GCITPVHKSGSKSYVNNYRPICSLSQFNKIFEGIIYDKMISFIETNNIFSKTQFGFRSGLSTEAAKIYFIDKIHTGQNKRHHTVEMFTDLSKVVDVTDHTILAKKLEHYGFKEKIVDLLKDFVSNRKYFVSTNGLNSTTKGSTLCPFFIIYK</sequence>
<accession>A0AAV2Q1D6</accession>
<dbReference type="PANTHER" id="PTHR33332">
    <property type="entry name" value="REVERSE TRANSCRIPTASE DOMAIN-CONTAINING PROTEIN"/>
    <property type="match status" value="1"/>
</dbReference>
<name>A0AAV2Q1D6_MEGNR</name>
<protein>
    <recommendedName>
        <fullName evidence="1">Reverse transcriptase domain-containing protein</fullName>
    </recommendedName>
</protein>